<feature type="region of interest" description="Disordered" evidence="1">
    <location>
        <begin position="1"/>
        <end position="29"/>
    </location>
</feature>
<reference evidence="3 4" key="1">
    <citation type="submission" date="2020-07" db="EMBL/GenBank/DDBJ databases">
        <authorList>
            <person name="Cui H."/>
        </authorList>
    </citation>
    <scope>NUCLEOTIDE SEQUENCE [LARGE SCALE GENOMIC DNA]</scope>
    <source>
        <strain evidence="3 4">YPL8</strain>
    </source>
</reference>
<evidence type="ECO:0000256" key="1">
    <source>
        <dbReference type="SAM" id="MobiDB-lite"/>
    </source>
</evidence>
<sequence>MTSQDGSFHTRMQPTRSVPAKLCTDGGEPSLSTNDAFSLLANPTRRYVLEHLRREGAAVKRSVLARHVAARKHDCDPDEVPTDALERAITDLHHFALPPLRANGLVEYSEGVVVLIDEDPTIARLLDAADADTRS</sequence>
<evidence type="ECO:0000259" key="2">
    <source>
        <dbReference type="Pfam" id="PF24035"/>
    </source>
</evidence>
<dbReference type="AlphaFoldDB" id="A0A7D5KDF0"/>
<gene>
    <name evidence="3" type="ORF">HYG82_10940</name>
</gene>
<protein>
    <recommendedName>
        <fullName evidence="2">DUF7344 domain-containing protein</fullName>
    </recommendedName>
</protein>
<accession>A0A7D5KDF0</accession>
<proteinExistence type="predicted"/>
<feature type="compositionally biased region" description="Polar residues" evidence="1">
    <location>
        <begin position="1"/>
        <end position="16"/>
    </location>
</feature>
<organism evidence="3 4">
    <name type="scientific">Natrinema halophilum</name>
    <dbReference type="NCBI Taxonomy" id="1699371"/>
    <lineage>
        <taxon>Archaea</taxon>
        <taxon>Methanobacteriati</taxon>
        <taxon>Methanobacteriota</taxon>
        <taxon>Stenosarchaea group</taxon>
        <taxon>Halobacteria</taxon>
        <taxon>Halobacteriales</taxon>
        <taxon>Natrialbaceae</taxon>
        <taxon>Natrinema</taxon>
    </lineage>
</organism>
<name>A0A7D5KDF0_9EURY</name>
<evidence type="ECO:0000313" key="4">
    <source>
        <dbReference type="Proteomes" id="UP000509241"/>
    </source>
</evidence>
<evidence type="ECO:0000313" key="3">
    <source>
        <dbReference type="EMBL" id="QLG49341.1"/>
    </source>
</evidence>
<dbReference type="Pfam" id="PF24035">
    <property type="entry name" value="DUF7344"/>
    <property type="match status" value="1"/>
</dbReference>
<feature type="domain" description="DUF7344" evidence="2">
    <location>
        <begin position="37"/>
        <end position="110"/>
    </location>
</feature>
<dbReference type="KEGG" id="haly:HYG82_10940"/>
<dbReference type="GeneID" id="56033813"/>
<keyword evidence="4" id="KW-1185">Reference proteome</keyword>
<dbReference type="EMBL" id="CP058601">
    <property type="protein sequence ID" value="QLG49341.1"/>
    <property type="molecule type" value="Genomic_DNA"/>
</dbReference>
<dbReference type="Proteomes" id="UP000509241">
    <property type="component" value="Chromosome"/>
</dbReference>
<dbReference type="RefSeq" id="WP_179261076.1">
    <property type="nucleotide sequence ID" value="NZ_CP058601.1"/>
</dbReference>
<dbReference type="InterPro" id="IPR055768">
    <property type="entry name" value="DUF7344"/>
</dbReference>